<dbReference type="GO" id="GO:0006032">
    <property type="term" value="P:chitin catabolic process"/>
    <property type="evidence" value="ECO:0007669"/>
    <property type="project" value="InterPro"/>
</dbReference>
<dbReference type="PANTHER" id="PTHR22595">
    <property type="entry name" value="CHITINASE-RELATED"/>
    <property type="match status" value="1"/>
</dbReference>
<keyword evidence="8" id="KW-1185">Reference proteome</keyword>
<keyword evidence="2" id="KW-0611">Plant defense</keyword>
<dbReference type="GO" id="GO:0006952">
    <property type="term" value="P:defense response"/>
    <property type="evidence" value="ECO:0007669"/>
    <property type="project" value="UniProtKB-KW"/>
</dbReference>
<dbReference type="STRING" id="187330.AMS58_05030"/>
<feature type="domain" description="Chitin-binding type-3" evidence="6">
    <location>
        <begin position="25"/>
        <end position="70"/>
    </location>
</feature>
<feature type="compositionally biased region" description="Pro residues" evidence="4">
    <location>
        <begin position="83"/>
        <end position="122"/>
    </location>
</feature>
<dbReference type="SMART" id="SM00495">
    <property type="entry name" value="ChtBD3"/>
    <property type="match status" value="1"/>
</dbReference>
<dbReference type="InterPro" id="IPR003610">
    <property type="entry name" value="CBM5/12"/>
</dbReference>
<organism evidence="7 8">
    <name type="scientific">Pseudoalteromonas porphyrae</name>
    <dbReference type="NCBI Taxonomy" id="187330"/>
    <lineage>
        <taxon>Bacteria</taxon>
        <taxon>Pseudomonadati</taxon>
        <taxon>Pseudomonadota</taxon>
        <taxon>Gammaproteobacteria</taxon>
        <taxon>Alteromonadales</taxon>
        <taxon>Pseudoalteromonadaceae</taxon>
        <taxon>Pseudoalteromonas</taxon>
    </lineage>
</organism>
<dbReference type="OrthoDB" id="6018988at2"/>
<dbReference type="SUPFAM" id="SSF51055">
    <property type="entry name" value="Carbohydrate binding domain"/>
    <property type="match status" value="1"/>
</dbReference>
<gene>
    <name evidence="7" type="ORF">ADS77_01455</name>
</gene>
<evidence type="ECO:0000256" key="4">
    <source>
        <dbReference type="SAM" id="MobiDB-lite"/>
    </source>
</evidence>
<dbReference type="PANTHER" id="PTHR22595:SF79">
    <property type="entry name" value="CHITINASE 12"/>
    <property type="match status" value="1"/>
</dbReference>
<dbReference type="Gene3D" id="2.10.10.20">
    <property type="entry name" value="Carbohydrate-binding module superfamily 5/12"/>
    <property type="match status" value="1"/>
</dbReference>
<dbReference type="InterPro" id="IPR000726">
    <property type="entry name" value="Glyco_hydro_19_cat"/>
</dbReference>
<dbReference type="CDD" id="cd12215">
    <property type="entry name" value="ChiC_BD"/>
    <property type="match status" value="1"/>
</dbReference>
<reference evidence="7 8" key="1">
    <citation type="submission" date="2015-08" db="EMBL/GenBank/DDBJ databases">
        <title>Draft Genome Sequence of Pseudoalteromonas porphyrae UCD-SED14.</title>
        <authorList>
            <person name="Coil D.A."/>
            <person name="Jospin G."/>
            <person name="Lee R.D."/>
            <person name="Eisen J.A."/>
        </authorList>
    </citation>
    <scope>NUCLEOTIDE SEQUENCE [LARGE SCALE GENOMIC DNA]</scope>
    <source>
        <strain evidence="7 8">UCD-SED14</strain>
    </source>
</reference>
<evidence type="ECO:0000259" key="6">
    <source>
        <dbReference type="SMART" id="SM00495"/>
    </source>
</evidence>
<dbReference type="EMBL" id="LHPH01000001">
    <property type="protein sequence ID" value="KPH65623.1"/>
    <property type="molecule type" value="Genomic_DNA"/>
</dbReference>
<keyword evidence="5" id="KW-0732">Signal</keyword>
<feature type="signal peptide" evidence="5">
    <location>
        <begin position="1"/>
        <end position="24"/>
    </location>
</feature>
<dbReference type="InterPro" id="IPR023346">
    <property type="entry name" value="Lysozyme-like_dom_sf"/>
</dbReference>
<evidence type="ECO:0000313" key="7">
    <source>
        <dbReference type="EMBL" id="KPH65623.1"/>
    </source>
</evidence>
<feature type="region of interest" description="Disordered" evidence="4">
    <location>
        <begin position="82"/>
        <end position="122"/>
    </location>
</feature>
<dbReference type="PATRIC" id="fig|187330.3.peg.308"/>
<evidence type="ECO:0000313" key="8">
    <source>
        <dbReference type="Proteomes" id="UP000037848"/>
    </source>
</evidence>
<keyword evidence="3" id="KW-1015">Disulfide bond</keyword>
<evidence type="ECO:0000256" key="1">
    <source>
        <dbReference type="ARBA" id="ARBA00022801"/>
    </source>
</evidence>
<dbReference type="GO" id="GO:0016998">
    <property type="term" value="P:cell wall macromolecule catabolic process"/>
    <property type="evidence" value="ECO:0007669"/>
    <property type="project" value="InterPro"/>
</dbReference>
<name>A0A0N1F0S8_9GAMM</name>
<dbReference type="RefSeq" id="WP_054203940.1">
    <property type="nucleotide sequence ID" value="NZ_LHPH01000001.1"/>
</dbReference>
<dbReference type="AlphaFoldDB" id="A0A0N1F0S8"/>
<dbReference type="GO" id="GO:0005975">
    <property type="term" value="P:carbohydrate metabolic process"/>
    <property type="evidence" value="ECO:0007669"/>
    <property type="project" value="InterPro"/>
</dbReference>
<dbReference type="GO" id="GO:0004568">
    <property type="term" value="F:chitinase activity"/>
    <property type="evidence" value="ECO:0007669"/>
    <property type="project" value="InterPro"/>
</dbReference>
<proteinExistence type="predicted"/>
<dbReference type="GO" id="GO:0030246">
    <property type="term" value="F:carbohydrate binding"/>
    <property type="evidence" value="ECO:0007669"/>
    <property type="project" value="InterPro"/>
</dbReference>
<dbReference type="CDD" id="cd00325">
    <property type="entry name" value="chitinase_GH19"/>
    <property type="match status" value="1"/>
</dbReference>
<dbReference type="InterPro" id="IPR036573">
    <property type="entry name" value="CBM_sf_5/12"/>
</dbReference>
<evidence type="ECO:0000256" key="2">
    <source>
        <dbReference type="ARBA" id="ARBA00022821"/>
    </source>
</evidence>
<dbReference type="Gene3D" id="3.30.20.10">
    <property type="entry name" value="Endochitinase, domain 2"/>
    <property type="match status" value="1"/>
</dbReference>
<accession>A0A0N1F0S8</accession>
<dbReference type="Pfam" id="PF00182">
    <property type="entry name" value="Glyco_hydro_19"/>
    <property type="match status" value="1"/>
</dbReference>
<sequence>MNIKKSITLAVMTALSTIPWQSTANDVWQQSISYTAGSEVCFASTLYKARWWANPGEEPGSSQWGAWVAKADSTVCDNTVSPPVEPPVDPVDPPVEPIDPPVEPIDPPIQPPAEPPVTPPSGDPYETGVTKNPAGGYFINPALVANTELEKTSSPLFSKVKNTIRKLDNASVESVTPLRAANPRNVKRLEAILDQASFEFLFAQRAPEYTYRKFLQAVAKFPAFCDDYDSEQQAEAVCRKALATMFAHFTQETGGHDPHSAIPQWRQGLYFIREAGCSETSAGCGYNNSCGPSTWQGQTWPCGTDEQGLYLKYFGRGAKQLSYNYNYGPFSDAMFGDVNVLLNNPELVADTWLNLASAVFFFVYPQPPKPDMMSVVDGSWVPNEADIARGISPGFGATINIINGGIECGHGYDKPQALNRIAYYEQFAAYLNVPIDNNEVLNCSNQDSFTNDGSGALNIHWSEDWSWKQYRPDGKSFECKLVPYQTPYFALSEGAYKRCVEEKFNATVE</sequence>
<evidence type="ECO:0000256" key="5">
    <source>
        <dbReference type="SAM" id="SignalP"/>
    </source>
</evidence>
<feature type="chain" id="PRO_5005870833" evidence="5">
    <location>
        <begin position="25"/>
        <end position="509"/>
    </location>
</feature>
<protein>
    <submittedName>
        <fullName evidence="7">Chitin-binding protein</fullName>
    </submittedName>
</protein>
<keyword evidence="1" id="KW-0378">Hydrolase</keyword>
<dbReference type="Gene3D" id="1.10.530.10">
    <property type="match status" value="1"/>
</dbReference>
<dbReference type="Proteomes" id="UP000037848">
    <property type="component" value="Unassembled WGS sequence"/>
</dbReference>
<dbReference type="GO" id="GO:0005576">
    <property type="term" value="C:extracellular region"/>
    <property type="evidence" value="ECO:0007669"/>
    <property type="project" value="InterPro"/>
</dbReference>
<comment type="caution">
    <text evidence="7">The sequence shown here is derived from an EMBL/GenBank/DDBJ whole genome shotgun (WGS) entry which is preliminary data.</text>
</comment>
<dbReference type="SUPFAM" id="SSF53955">
    <property type="entry name" value="Lysozyme-like"/>
    <property type="match status" value="1"/>
</dbReference>
<evidence type="ECO:0000256" key="3">
    <source>
        <dbReference type="ARBA" id="ARBA00023157"/>
    </source>
</evidence>